<dbReference type="Proteomes" id="UP000247118">
    <property type="component" value="Chromosome"/>
</dbReference>
<reference evidence="9 10" key="1">
    <citation type="submission" date="2018-05" db="EMBL/GenBank/DDBJ databases">
        <title>Complete genome sequence of Gordonia terrae NRRL B-16283.</title>
        <authorList>
            <person name="Garlena R.A."/>
            <person name="Russell D.A."/>
            <person name="Hatfull G.F."/>
        </authorList>
    </citation>
    <scope>NUCLEOTIDE SEQUENCE [LARGE SCALE GENOMIC DNA]</scope>
    <source>
        <strain evidence="9 10">NRRL B-16283</strain>
    </source>
</reference>
<keyword evidence="7" id="KW-0503">Monooxygenase</keyword>
<name>A0AAD0NUH8_9ACTN</name>
<dbReference type="PANTHER" id="PTHR43098:SF3">
    <property type="entry name" value="L-ORNITHINE N(5)-MONOOXYGENASE-RELATED"/>
    <property type="match status" value="1"/>
</dbReference>
<dbReference type="GO" id="GO:0016787">
    <property type="term" value="F:hydrolase activity"/>
    <property type="evidence" value="ECO:0007669"/>
    <property type="project" value="InterPro"/>
</dbReference>
<keyword evidence="5" id="KW-0521">NADP</keyword>
<gene>
    <name evidence="9" type="ORF">DLJ61_04465</name>
</gene>
<evidence type="ECO:0000313" key="10">
    <source>
        <dbReference type="Proteomes" id="UP000247118"/>
    </source>
</evidence>
<dbReference type="GeneID" id="32686989"/>
<dbReference type="EMBL" id="CP029604">
    <property type="protein sequence ID" value="AWO82896.1"/>
    <property type="molecule type" value="Genomic_DNA"/>
</dbReference>
<comment type="similarity">
    <text evidence="2">Belongs to the FAD-binding monooxygenase family.</text>
</comment>
<evidence type="ECO:0000259" key="8">
    <source>
        <dbReference type="Pfam" id="PF07859"/>
    </source>
</evidence>
<dbReference type="InterPro" id="IPR013094">
    <property type="entry name" value="AB_hydrolase_3"/>
</dbReference>
<evidence type="ECO:0000256" key="3">
    <source>
        <dbReference type="ARBA" id="ARBA00022630"/>
    </source>
</evidence>
<dbReference type="Gene3D" id="3.50.50.60">
    <property type="entry name" value="FAD/NAD(P)-binding domain"/>
    <property type="match status" value="3"/>
</dbReference>
<dbReference type="GO" id="GO:0050660">
    <property type="term" value="F:flavin adenine dinucleotide binding"/>
    <property type="evidence" value="ECO:0007669"/>
    <property type="project" value="InterPro"/>
</dbReference>
<sequence length="862" mass="94254">MNTNHDVVIIGAGFSGLYAIHKFRDELNLSVQAFEAGSGVGGTWYWNRYPGARVDVPSIDYSYSFSPEIQREWQWSEKYAAQPELLSYIEFVAERLDLRRSIAFDTRVLSARWDEDSKRWSVHTDDGSVATARFLVAAVGNLSTESGYAISGSENFDGEIYHTSAWPGDIDLSGKRVGVVGTGSTGIQVIQEVGKVAGSLTVFQRTPNYITPLGNERYTPDQSARFAEHAEELRKGKRDNFWGWAMPTPEVSGDLVTPEQRRAKFEEAYRAGGQQMTATYGDLLTNERTNAAASDYLRQKIRERVTDPRKADLLTPSGYPFMSKRPPMEVDYYEIFNRENVDIVDVRANPISHFNPTALVLEDGSEHDLDVVIMATGFDAVTGPLLALGIGGRGKLSLRDAWRDGPRSLLGIGTPGFPNLFTITGPTSHVALQNNVLSIEDHVDFAAELATRVLETGAETIEPSEEATQRWASIVDGLLESTLIPSGRSWWMGDNVQGKKRSTFIYVGGGHLFRAVLADVRAHGFGGFTIDGITTPPSPMLLLDPSVVMMVNGMMTLGTKSFEDCETVEEMRELVDGFPMFQVPGPDVEVIRSCYQGPTEERDVRVYVPAMDGRSDRPVLLYFHGGGFLAGSLDSNDNVCRTLSHRLDAVVIAPSYRLAPEHPFPAPVEDALAALAAAADLARMYGGDPRNLFVGGESSGGNLAAVLAQHARSVRHSDIDIAGQLLISPAIGPDPQTESMREFSHVPGLPGVVVREMWKAYLGDWSNAESPLVNPLRGGSLDGLPPALVVTFEVDPLRDEGENYASELEQAGVDVMSVRIDGLVHGAPLGLSAFLPRHHEIYDAISVFVANTLVQRRSAMSE</sequence>
<dbReference type="Gene3D" id="3.40.50.1820">
    <property type="entry name" value="alpha/beta hydrolase"/>
    <property type="match status" value="1"/>
</dbReference>
<evidence type="ECO:0000256" key="1">
    <source>
        <dbReference type="ARBA" id="ARBA00001974"/>
    </source>
</evidence>
<dbReference type="Pfam" id="PF00743">
    <property type="entry name" value="FMO-like"/>
    <property type="match status" value="1"/>
</dbReference>
<comment type="cofactor">
    <cofactor evidence="1">
        <name>FAD</name>
        <dbReference type="ChEBI" id="CHEBI:57692"/>
    </cofactor>
</comment>
<dbReference type="InterPro" id="IPR029058">
    <property type="entry name" value="AB_hydrolase_fold"/>
</dbReference>
<dbReference type="GO" id="GO:0004499">
    <property type="term" value="F:N,N-dimethylaniline monooxygenase activity"/>
    <property type="evidence" value="ECO:0007669"/>
    <property type="project" value="InterPro"/>
</dbReference>
<feature type="domain" description="Alpha/beta hydrolase fold-3" evidence="8">
    <location>
        <begin position="620"/>
        <end position="827"/>
    </location>
</feature>
<dbReference type="SUPFAM" id="SSF53474">
    <property type="entry name" value="alpha/beta-Hydrolases"/>
    <property type="match status" value="1"/>
</dbReference>
<dbReference type="Pfam" id="PF07859">
    <property type="entry name" value="Abhydrolase_3"/>
    <property type="match status" value="1"/>
</dbReference>
<organism evidence="9 10">
    <name type="scientific">Gordonia terrae</name>
    <dbReference type="NCBI Taxonomy" id="2055"/>
    <lineage>
        <taxon>Bacteria</taxon>
        <taxon>Bacillati</taxon>
        <taxon>Actinomycetota</taxon>
        <taxon>Actinomycetes</taxon>
        <taxon>Mycobacteriales</taxon>
        <taxon>Gordoniaceae</taxon>
        <taxon>Gordonia</taxon>
    </lineage>
</organism>
<dbReference type="InterPro" id="IPR020946">
    <property type="entry name" value="Flavin_mOase-like"/>
</dbReference>
<keyword evidence="3" id="KW-0285">Flavoprotein</keyword>
<dbReference type="AlphaFoldDB" id="A0AAD0NUH8"/>
<evidence type="ECO:0000256" key="5">
    <source>
        <dbReference type="ARBA" id="ARBA00022857"/>
    </source>
</evidence>
<proteinExistence type="inferred from homology"/>
<dbReference type="KEGG" id="gta:BCM27_04435"/>
<protein>
    <submittedName>
        <fullName evidence="9">Esterase</fullName>
    </submittedName>
</protein>
<dbReference type="PANTHER" id="PTHR43098">
    <property type="entry name" value="L-ORNITHINE N(5)-MONOOXYGENASE-RELATED"/>
    <property type="match status" value="1"/>
</dbReference>
<evidence type="ECO:0000313" key="9">
    <source>
        <dbReference type="EMBL" id="AWO82896.1"/>
    </source>
</evidence>
<evidence type="ECO:0000256" key="2">
    <source>
        <dbReference type="ARBA" id="ARBA00010139"/>
    </source>
</evidence>
<evidence type="ECO:0000256" key="7">
    <source>
        <dbReference type="ARBA" id="ARBA00023033"/>
    </source>
</evidence>
<accession>A0AAD0NUH8</accession>
<evidence type="ECO:0000256" key="6">
    <source>
        <dbReference type="ARBA" id="ARBA00023002"/>
    </source>
</evidence>
<evidence type="ECO:0000256" key="4">
    <source>
        <dbReference type="ARBA" id="ARBA00022827"/>
    </source>
</evidence>
<dbReference type="SUPFAM" id="SSF51905">
    <property type="entry name" value="FAD/NAD(P)-binding domain"/>
    <property type="match status" value="2"/>
</dbReference>
<keyword evidence="6" id="KW-0560">Oxidoreductase</keyword>
<dbReference type="RefSeq" id="WP_004020692.1">
    <property type="nucleotide sequence ID" value="NZ_CABEIC010000002.1"/>
</dbReference>
<keyword evidence="4" id="KW-0274">FAD</keyword>
<dbReference type="InterPro" id="IPR036188">
    <property type="entry name" value="FAD/NAD-bd_sf"/>
</dbReference>
<dbReference type="GO" id="GO:0050661">
    <property type="term" value="F:NADP binding"/>
    <property type="evidence" value="ECO:0007669"/>
    <property type="project" value="InterPro"/>
</dbReference>
<dbReference type="InterPro" id="IPR050775">
    <property type="entry name" value="FAD-binding_Monooxygenases"/>
</dbReference>